<dbReference type="InterPro" id="IPR043146">
    <property type="entry name" value="Penicillin_amidase_N_B-knob"/>
</dbReference>
<dbReference type="InterPro" id="IPR002692">
    <property type="entry name" value="S45"/>
</dbReference>
<dbReference type="Gene3D" id="1.10.1400.10">
    <property type="match status" value="1"/>
</dbReference>
<proteinExistence type="inferred from homology"/>
<dbReference type="Pfam" id="PF01804">
    <property type="entry name" value="Penicil_amidase"/>
    <property type="match status" value="1"/>
</dbReference>
<evidence type="ECO:0000313" key="6">
    <source>
        <dbReference type="Proteomes" id="UP001254759"/>
    </source>
</evidence>
<dbReference type="Gene3D" id="3.60.20.10">
    <property type="entry name" value="Glutamine Phosphoribosylpyrophosphate, subunit 1, domain 1"/>
    <property type="match status" value="1"/>
</dbReference>
<dbReference type="PIRSF" id="PIRSF001227">
    <property type="entry name" value="Pen_acylase"/>
    <property type="match status" value="1"/>
</dbReference>
<protein>
    <submittedName>
        <fullName evidence="5">Penicillin amidase</fullName>
        <ecNumber evidence="5">3.5.1.11</ecNumber>
    </submittedName>
</protein>
<evidence type="ECO:0000256" key="2">
    <source>
        <dbReference type="ARBA" id="ARBA00022801"/>
    </source>
</evidence>
<accession>A0ABU1RN64</accession>
<dbReference type="EC" id="3.5.1.11" evidence="5"/>
<dbReference type="SUPFAM" id="SSF56235">
    <property type="entry name" value="N-terminal nucleophile aminohydrolases (Ntn hydrolases)"/>
    <property type="match status" value="1"/>
</dbReference>
<dbReference type="CDD" id="cd03747">
    <property type="entry name" value="Ntn_PGA_like"/>
    <property type="match status" value="1"/>
</dbReference>
<evidence type="ECO:0000256" key="4">
    <source>
        <dbReference type="ARBA" id="ARBA00038735"/>
    </source>
</evidence>
<dbReference type="InterPro" id="IPR043147">
    <property type="entry name" value="Penicillin_amidase_A-knob"/>
</dbReference>
<dbReference type="GO" id="GO:0008953">
    <property type="term" value="F:penicillin amidase activity"/>
    <property type="evidence" value="ECO:0007669"/>
    <property type="project" value="UniProtKB-EC"/>
</dbReference>
<evidence type="ECO:0000256" key="1">
    <source>
        <dbReference type="ARBA" id="ARBA00006586"/>
    </source>
</evidence>
<comment type="subunit">
    <text evidence="4">Heterodimer of an alpha subunit and a beta subunit processed from the same precursor.</text>
</comment>
<dbReference type="InterPro" id="IPR023343">
    <property type="entry name" value="Penicillin_amidase_dom1"/>
</dbReference>
<comment type="similarity">
    <text evidence="1">Belongs to the peptidase S45 family.</text>
</comment>
<evidence type="ECO:0000313" key="5">
    <source>
        <dbReference type="EMBL" id="MDR6840217.1"/>
    </source>
</evidence>
<dbReference type="PANTHER" id="PTHR34218">
    <property type="entry name" value="PEPTIDASE S45 PENICILLIN AMIDASE"/>
    <property type="match status" value="1"/>
</dbReference>
<gene>
    <name evidence="5" type="ORF">J2W94_000481</name>
</gene>
<dbReference type="Proteomes" id="UP001254759">
    <property type="component" value="Unassembled WGS sequence"/>
</dbReference>
<keyword evidence="2 5" id="KW-0378">Hydrolase</keyword>
<dbReference type="PANTHER" id="PTHR34218:SF4">
    <property type="entry name" value="ACYL-HOMOSERINE LACTONE ACYLASE QUIP"/>
    <property type="match status" value="1"/>
</dbReference>
<dbReference type="Gene3D" id="1.10.439.10">
    <property type="entry name" value="Penicillin Amidohydrolase, domain 1"/>
    <property type="match status" value="1"/>
</dbReference>
<dbReference type="EMBL" id="JAVDTT010000001">
    <property type="protein sequence ID" value="MDR6840217.1"/>
    <property type="molecule type" value="Genomic_DNA"/>
</dbReference>
<name>A0ABU1RN64_9GAMM</name>
<dbReference type="Gene3D" id="2.30.120.10">
    <property type="match status" value="1"/>
</dbReference>
<organism evidence="5 6">
    <name type="scientific">Pseudoxanthomonas sacheonensis</name>
    <dbReference type="NCBI Taxonomy" id="443615"/>
    <lineage>
        <taxon>Bacteria</taxon>
        <taxon>Pseudomonadati</taxon>
        <taxon>Pseudomonadota</taxon>
        <taxon>Gammaproteobacteria</taxon>
        <taxon>Lysobacterales</taxon>
        <taxon>Lysobacteraceae</taxon>
        <taxon>Pseudoxanthomonas</taxon>
    </lineage>
</organism>
<keyword evidence="3" id="KW-0865">Zymogen</keyword>
<sequence length="804" mass="87361">MIRWLKRIALLLLVLVVLAFALGWWLLHGSLPKLDGELALPGLTAPVSIQRDALGVVTIDAANETDMARALGYVHAQERYFEMDLMRRTSAGELSELFGSIALKLDKERRVHRMRARVMANLDDFAGDKRAQLQAYTDGVNAGLNGLTVRPWPYLLLRQQPRRWELADSALTAYAMYFDLQDSQNTRELALWRIKNTVPPALYALLTHDGTEWDAPLFGDPRGNAVLPDAEAVDLTKLPMPATKDLVPLAEKGTPGSNNWAVAGALTADGRAIVADDMHLGLRAPNIWFRARLRYPDLRASGGKVDISGFTLPGFPAVVVGSNGHVAWGFTNSYGDWADWAELPACRAGTQGCAERTDFHESIKVAGAAPVDFVVHETAWGPILHESKNGSALALRWTPQLPGSLRVSFTDLAIARDIAGAFSVADASGIPAQNFTVADSSGHIGWRVIGGFPKRDPGCLATTPEQHAVLPGMPISTTVTRADAGVAGAPATCSPWMTDAAASPRLIDPPSNRLWTANNRTMDEAGLKLAGDGGYALGARAKQIRDDLFSRDRFTEKDLLAIQLDDRAVFLQRWWALLQKESERDKTPALGALAKAADHWEGRASTDSVSYRIVRAWRLAVHARIADGLTAPAQVALGEDFIMPDLPQLEGTVWPLLTERPANLLSRRFASWEALLEDAARQVRDDLSAQGPLEQRTWGERNTAKICHPLANALPAMLKPTLCMPADQLHGDGAMPRVQGPSFGASERMVVSPGHEADGIIHMPGGQSGNPLSPFWGAGHEDWVQGLPTPFLPGKAEYTLTLKP</sequence>
<evidence type="ECO:0000256" key="3">
    <source>
        <dbReference type="ARBA" id="ARBA00023145"/>
    </source>
</evidence>
<dbReference type="RefSeq" id="WP_310090042.1">
    <property type="nucleotide sequence ID" value="NZ_JAVDTT010000001.1"/>
</dbReference>
<dbReference type="InterPro" id="IPR014395">
    <property type="entry name" value="Pen/GL7ACA/AHL_acylase"/>
</dbReference>
<reference evidence="5 6" key="1">
    <citation type="submission" date="2023-07" db="EMBL/GenBank/DDBJ databases">
        <title>Sorghum-associated microbial communities from plants grown in Nebraska, USA.</title>
        <authorList>
            <person name="Schachtman D."/>
        </authorList>
    </citation>
    <scope>NUCLEOTIDE SEQUENCE [LARGE SCALE GENOMIC DNA]</scope>
    <source>
        <strain evidence="5 6">BE107</strain>
    </source>
</reference>
<comment type="caution">
    <text evidence="5">The sequence shown here is derived from an EMBL/GenBank/DDBJ whole genome shotgun (WGS) entry which is preliminary data.</text>
</comment>
<dbReference type="InterPro" id="IPR029055">
    <property type="entry name" value="Ntn_hydrolases_N"/>
</dbReference>
<keyword evidence="6" id="KW-1185">Reference proteome</keyword>